<keyword evidence="3" id="KW-1185">Reference proteome</keyword>
<proteinExistence type="predicted"/>
<feature type="transmembrane region" description="Helical" evidence="1">
    <location>
        <begin position="64"/>
        <end position="83"/>
    </location>
</feature>
<keyword evidence="1" id="KW-1133">Transmembrane helix</keyword>
<dbReference type="Proteomes" id="UP000297693">
    <property type="component" value="Unassembled WGS sequence"/>
</dbReference>
<dbReference type="AlphaFoldDB" id="A0A4R9K865"/>
<comment type="caution">
    <text evidence="2">The sequence shown here is derived from an EMBL/GenBank/DDBJ whole genome shotgun (WGS) entry which is preliminary data.</text>
</comment>
<organism evidence="2 3">
    <name type="scientific">Leptospira ognonensis</name>
    <dbReference type="NCBI Taxonomy" id="2484945"/>
    <lineage>
        <taxon>Bacteria</taxon>
        <taxon>Pseudomonadati</taxon>
        <taxon>Spirochaetota</taxon>
        <taxon>Spirochaetia</taxon>
        <taxon>Leptospirales</taxon>
        <taxon>Leptospiraceae</taxon>
        <taxon>Leptospira</taxon>
    </lineage>
</organism>
<protein>
    <recommendedName>
        <fullName evidence="4">DUF1574 domain-containing protein</fullName>
    </recommendedName>
</protein>
<keyword evidence="1" id="KW-0812">Transmembrane</keyword>
<name>A0A4R9K865_9LEPT</name>
<keyword evidence="1" id="KW-0472">Membrane</keyword>
<sequence length="512" mass="59960">MNKYKTNIILILSFVVSLFLFDWAFFRTGQYLLPNESPWNTNHFFNFLYEYQRISRTEKTKPRILVLGSSIAYYSISAELLSAELKVRTGIDYEIIYLAYAGNSPLYVYLLLGWLFPLKPDLVVYPINFIDYRLHRTYVMFPEGKNEDVDEQILNRDALSFAEAPQSLWVFPWETLSEVGSSMDMAEKAKYFFAGLFSFYKDQDFYLTNLQNIYNHRFGRNTSYHAYMGVNIPEGINALGWTGKKFSFYPIEKMKVGKEGIWLEITPFLLREGKVELVFTTDSGRKQVVTFDSSGWKQVFLEPRFFDFKEMVTAELSSVWYANSAMGAYLDYHLDPMGVRLQQTFGLASPPKNEQYSRPKRSEDFRYISMDDAQYESYFYYRLLEGLELRPGIGYLVALEKAKKRIAKEKFRPVFHFAYLKKISQIFEAKGIPLLIVNNPENPLSLSWYENSDWYEGYLKFLGSLASQSVHVSDMRHDLPMQGFSDFHHFTYPGMEQMNPIYAKEIVNLFSK</sequence>
<dbReference type="EMBL" id="RQGD01000014">
    <property type="protein sequence ID" value="TGL61852.1"/>
    <property type="molecule type" value="Genomic_DNA"/>
</dbReference>
<gene>
    <name evidence="2" type="ORF">EHQ58_04355</name>
</gene>
<feature type="transmembrane region" description="Helical" evidence="1">
    <location>
        <begin position="7"/>
        <end position="26"/>
    </location>
</feature>
<dbReference type="SUPFAM" id="SSF52266">
    <property type="entry name" value="SGNH hydrolase"/>
    <property type="match status" value="1"/>
</dbReference>
<evidence type="ECO:0008006" key="4">
    <source>
        <dbReference type="Google" id="ProtNLM"/>
    </source>
</evidence>
<dbReference type="RefSeq" id="WP_135622413.1">
    <property type="nucleotide sequence ID" value="NZ_RQGD01000014.1"/>
</dbReference>
<accession>A0A4R9K865</accession>
<reference evidence="2" key="1">
    <citation type="journal article" date="2019" name="PLoS Negl. Trop. Dis.">
        <title>Revisiting the worldwide diversity of Leptospira species in the environment.</title>
        <authorList>
            <person name="Vincent A.T."/>
            <person name="Schiettekatte O."/>
            <person name="Bourhy P."/>
            <person name="Veyrier F.J."/>
            <person name="Picardeau M."/>
        </authorList>
    </citation>
    <scope>NUCLEOTIDE SEQUENCE [LARGE SCALE GENOMIC DNA]</scope>
    <source>
        <strain evidence="2">201702476</strain>
    </source>
</reference>
<evidence type="ECO:0000313" key="2">
    <source>
        <dbReference type="EMBL" id="TGL61852.1"/>
    </source>
</evidence>
<dbReference type="OrthoDB" id="335095at2"/>
<feature type="transmembrane region" description="Helical" evidence="1">
    <location>
        <begin position="95"/>
        <end position="116"/>
    </location>
</feature>
<evidence type="ECO:0000313" key="3">
    <source>
        <dbReference type="Proteomes" id="UP000297693"/>
    </source>
</evidence>
<evidence type="ECO:0000256" key="1">
    <source>
        <dbReference type="SAM" id="Phobius"/>
    </source>
</evidence>